<dbReference type="InterPro" id="IPR000383">
    <property type="entry name" value="Xaa-Pro-like_dom"/>
</dbReference>
<feature type="domain" description="Xaa-Pro dipeptidyl-peptidase C-terminal" evidence="2">
    <location>
        <begin position="322"/>
        <end position="600"/>
    </location>
</feature>
<keyword evidence="1 3" id="KW-0378">Hydrolase</keyword>
<dbReference type="EMBL" id="JACTNG010000003">
    <property type="protein sequence ID" value="MBO1079073.1"/>
    <property type="molecule type" value="Genomic_DNA"/>
</dbReference>
<dbReference type="SUPFAM" id="SSF53474">
    <property type="entry name" value="alpha/beta-Hydrolases"/>
    <property type="match status" value="1"/>
</dbReference>
<evidence type="ECO:0000313" key="3">
    <source>
        <dbReference type="EMBL" id="MBO1079073.1"/>
    </source>
</evidence>
<dbReference type="InterPro" id="IPR050585">
    <property type="entry name" value="Xaa-Pro_dipeptidyl-ppase/CocE"/>
</dbReference>
<keyword evidence="4" id="KW-1185">Reference proteome</keyword>
<dbReference type="InterPro" id="IPR029058">
    <property type="entry name" value="AB_hydrolase_fold"/>
</dbReference>
<accession>A0ABS3KNN9</accession>
<organism evidence="3 4">
    <name type="scientific">Roseomonas haemaphysalidis</name>
    <dbReference type="NCBI Taxonomy" id="2768162"/>
    <lineage>
        <taxon>Bacteria</taxon>
        <taxon>Pseudomonadati</taxon>
        <taxon>Pseudomonadota</taxon>
        <taxon>Alphaproteobacteria</taxon>
        <taxon>Acetobacterales</taxon>
        <taxon>Roseomonadaceae</taxon>
        <taxon>Roseomonas</taxon>
    </lineage>
</organism>
<name>A0ABS3KNN9_9PROT</name>
<dbReference type="InterPro" id="IPR005674">
    <property type="entry name" value="CocE/Ser_esterase"/>
</dbReference>
<dbReference type="PANTHER" id="PTHR43056:SF10">
    <property type="entry name" value="COCE_NOND FAMILY, PUTATIVE (AFU_ORTHOLOGUE AFUA_7G00600)-RELATED"/>
    <property type="match status" value="1"/>
</dbReference>
<dbReference type="InterPro" id="IPR013736">
    <property type="entry name" value="Xaa-Pro_dipept_C"/>
</dbReference>
<dbReference type="RefSeq" id="WP_207416512.1">
    <property type="nucleotide sequence ID" value="NZ_CP061177.1"/>
</dbReference>
<dbReference type="Proteomes" id="UP001518989">
    <property type="component" value="Unassembled WGS sequence"/>
</dbReference>
<dbReference type="Gene3D" id="3.40.50.1820">
    <property type="entry name" value="alpha/beta hydrolase"/>
    <property type="match status" value="1"/>
</dbReference>
<dbReference type="InterPro" id="IPR008979">
    <property type="entry name" value="Galactose-bd-like_sf"/>
</dbReference>
<reference evidence="3 4" key="1">
    <citation type="submission" date="2020-09" db="EMBL/GenBank/DDBJ databases">
        <title>Roseomonas.</title>
        <authorList>
            <person name="Zhu W."/>
        </authorList>
    </citation>
    <scope>NUCLEOTIDE SEQUENCE [LARGE SCALE GENOMIC DNA]</scope>
    <source>
        <strain evidence="3 4">573</strain>
    </source>
</reference>
<dbReference type="Pfam" id="PF08530">
    <property type="entry name" value="PepX_C"/>
    <property type="match status" value="1"/>
</dbReference>
<proteinExistence type="predicted"/>
<evidence type="ECO:0000313" key="4">
    <source>
        <dbReference type="Proteomes" id="UP001518989"/>
    </source>
</evidence>
<dbReference type="SMART" id="SM00939">
    <property type="entry name" value="PepX_C"/>
    <property type="match status" value="1"/>
</dbReference>
<protein>
    <submittedName>
        <fullName evidence="3">CocE/NonD family hydrolase</fullName>
    </submittedName>
</protein>
<dbReference type="Gene3D" id="1.10.3020.10">
    <property type="entry name" value="alpha-amino acid ester hydrolase ( Helical cap domain)"/>
    <property type="match status" value="1"/>
</dbReference>
<dbReference type="GO" id="GO:0016787">
    <property type="term" value="F:hydrolase activity"/>
    <property type="evidence" value="ECO:0007669"/>
    <property type="project" value="UniProtKB-KW"/>
</dbReference>
<sequence length="609" mass="67409">MHNRIEHMVPCRDGVRLATDVYLPQGDGPFPVILERTPYGKREVSRSERTAADPSPAKREEIAQHFVSHGYAVVYQDCRGRYGSEGEFVKYLADGEDGFDCCAWIVEQPWCNGRIGTMGLSYAAHTQASLGCLNPPGLAAQILDSGGFSDAWQGGIRRGGAFELKQATWAFNQGRLAPETLADPVRANAFAAEDLHAWFARWPWKPGHSPVRHAPDYEDYLFEQWTEGAFGPFWQKLGIFAMGWHDRYADVPMVHMSSWYDPYPRTAVENFTGLRDAGRGTPSLILGPWTHGNRSQTAFGEVEFGPDATVDSWAGDWRAFRLRFFDRWLKGVANGVEAEPRVRVFVMGGGSGRRNGAGLLEHGGHWREASDWPLPGTVFTDFHLQPDGGLRPEPPAADAVPISWTADPAHPVPTIGGAITSMEPLISGGPYDQREREGMFAHRAPFLPLASRPDVVVFQTAPLDADVTVIGPVVADLWVASDVPDTDITAKLVDLHPPSGDYPQGFAMNVTEGILRLRYRDDRENPRPLQPGMPVRVTVELFPTANLFKAGHRIRLDIASSEFPHYDLNPQTGEPEGAWRRMRVAENTIFVDAARTSRLVLPVVPATTE</sequence>
<dbReference type="NCBIfam" id="TIGR00976">
    <property type="entry name" value="CocE_NonD"/>
    <property type="match status" value="1"/>
</dbReference>
<dbReference type="Pfam" id="PF02129">
    <property type="entry name" value="Peptidase_S15"/>
    <property type="match status" value="1"/>
</dbReference>
<dbReference type="Gene3D" id="2.60.120.260">
    <property type="entry name" value="Galactose-binding domain-like"/>
    <property type="match status" value="1"/>
</dbReference>
<evidence type="ECO:0000259" key="2">
    <source>
        <dbReference type="SMART" id="SM00939"/>
    </source>
</evidence>
<gene>
    <name evidence="3" type="ORF">IAI61_08525</name>
</gene>
<comment type="caution">
    <text evidence="3">The sequence shown here is derived from an EMBL/GenBank/DDBJ whole genome shotgun (WGS) entry which is preliminary data.</text>
</comment>
<dbReference type="SUPFAM" id="SSF49785">
    <property type="entry name" value="Galactose-binding domain-like"/>
    <property type="match status" value="1"/>
</dbReference>
<evidence type="ECO:0000256" key="1">
    <source>
        <dbReference type="ARBA" id="ARBA00022801"/>
    </source>
</evidence>
<dbReference type="PANTHER" id="PTHR43056">
    <property type="entry name" value="PEPTIDASE S9 PROLYL OLIGOPEPTIDASE"/>
    <property type="match status" value="1"/>
</dbReference>